<dbReference type="Proteomes" id="UP001059950">
    <property type="component" value="Chromosome"/>
</dbReference>
<dbReference type="PIRSF" id="PIRSF037225">
    <property type="entry name" value="UCP037225"/>
    <property type="match status" value="1"/>
</dbReference>
<evidence type="ECO:0000313" key="1">
    <source>
        <dbReference type="EMBL" id="UTW05152.1"/>
    </source>
</evidence>
<proteinExistence type="predicted"/>
<dbReference type="InterPro" id="IPR017143">
    <property type="entry name" value="UCP037225"/>
</dbReference>
<evidence type="ECO:0000313" key="2">
    <source>
        <dbReference type="Proteomes" id="UP001059950"/>
    </source>
</evidence>
<dbReference type="InterPro" id="IPR025990">
    <property type="entry name" value="zinc_ribbon_bacterial"/>
</dbReference>
<sequence length="63" mass="6916">MQSLETISRSCPYCGEPIELLVDCTAGDQQYFEDCQVCCKPISVDLKVDGAEAVVSLRDENEA</sequence>
<dbReference type="EMBL" id="CP073344">
    <property type="protein sequence ID" value="UTW05152.1"/>
    <property type="molecule type" value="Genomic_DNA"/>
</dbReference>
<protein>
    <submittedName>
        <fullName evidence="1">CPXCG motif-containing cysteine-rich protein</fullName>
    </submittedName>
</protein>
<reference evidence="1" key="1">
    <citation type="submission" date="2021-04" db="EMBL/GenBank/DDBJ databases">
        <title>Oceanospirillales bacteria with DddD are important DMSP degraders in coastal seawater.</title>
        <authorList>
            <person name="Liu J."/>
        </authorList>
    </citation>
    <scope>NUCLEOTIDE SEQUENCE</scope>
    <source>
        <strain evidence="1">GY6</strain>
    </source>
</reference>
<accession>A0ABY5GZT1</accession>
<keyword evidence="2" id="KW-1185">Reference proteome</keyword>
<name>A0ABY5GZT1_9GAMM</name>
<dbReference type="Pfam" id="PF14255">
    <property type="entry name" value="Zn_ribbon_21"/>
    <property type="match status" value="1"/>
</dbReference>
<gene>
    <name evidence="1" type="ORF">KDX31_09230</name>
</gene>
<organism evidence="1 2">
    <name type="scientific">Amphritea atlantica</name>
    <dbReference type="NCBI Taxonomy" id="355243"/>
    <lineage>
        <taxon>Bacteria</taxon>
        <taxon>Pseudomonadati</taxon>
        <taxon>Pseudomonadota</taxon>
        <taxon>Gammaproteobacteria</taxon>
        <taxon>Oceanospirillales</taxon>
        <taxon>Oceanospirillaceae</taxon>
        <taxon>Amphritea</taxon>
    </lineage>
</organism>